<dbReference type="EMBL" id="JAEHOC010000011">
    <property type="protein sequence ID" value="KAG2437153.1"/>
    <property type="molecule type" value="Genomic_DNA"/>
</dbReference>
<feature type="region of interest" description="Disordered" evidence="7">
    <location>
        <begin position="538"/>
        <end position="586"/>
    </location>
</feature>
<evidence type="ECO:0000256" key="8">
    <source>
        <dbReference type="SAM" id="Phobius"/>
    </source>
</evidence>
<dbReference type="EC" id="3.1.4.-" evidence="6"/>
<dbReference type="PROSITE" id="PS51845">
    <property type="entry name" value="PDEASE_I_2"/>
    <property type="match status" value="1"/>
</dbReference>
<evidence type="ECO:0000313" key="11">
    <source>
        <dbReference type="EMBL" id="KAG2437153.1"/>
    </source>
</evidence>
<dbReference type="InterPro" id="IPR002073">
    <property type="entry name" value="PDEase_catalytic_dom"/>
</dbReference>
<feature type="binding site" evidence="4">
    <location>
        <position position="1051"/>
    </location>
    <ligand>
        <name>AMP</name>
        <dbReference type="ChEBI" id="CHEBI:456215"/>
    </ligand>
</feature>
<evidence type="ECO:0000256" key="1">
    <source>
        <dbReference type="ARBA" id="ARBA00022723"/>
    </source>
</evidence>
<feature type="compositionally biased region" description="Gly residues" evidence="7">
    <location>
        <begin position="500"/>
        <end position="518"/>
    </location>
</feature>
<feature type="binding site" evidence="5">
    <location>
        <position position="812"/>
    </location>
    <ligand>
        <name>Zn(2+)</name>
        <dbReference type="ChEBI" id="CHEBI:29105"/>
        <label>1</label>
    </ligand>
</feature>
<dbReference type="InterPro" id="IPR036971">
    <property type="entry name" value="PDEase_catalytic_dom_sf"/>
</dbReference>
<reference evidence="11" key="1">
    <citation type="journal article" date="2020" name="bioRxiv">
        <title>Comparative genomics of Chlamydomonas.</title>
        <authorList>
            <person name="Craig R.J."/>
            <person name="Hasan A.R."/>
            <person name="Ness R.W."/>
            <person name="Keightley P.D."/>
        </authorList>
    </citation>
    <scope>NUCLEOTIDE SEQUENCE</scope>
    <source>
        <strain evidence="11">SAG 7.73</strain>
    </source>
</reference>
<keyword evidence="1 5" id="KW-0479">Metal-binding</keyword>
<comment type="cofactor">
    <cofactor evidence="6">
        <name>a divalent metal cation</name>
        <dbReference type="ChEBI" id="CHEBI:60240"/>
    </cofactor>
    <text evidence="6">Binds 2 divalent metal cations per subunit. Site 1 may preferentially bind zinc ions, while site 2 has a preference for magnesium and/or manganese ions.</text>
</comment>
<organism evidence="11 12">
    <name type="scientific">Chlamydomonas incerta</name>
    <dbReference type="NCBI Taxonomy" id="51695"/>
    <lineage>
        <taxon>Eukaryota</taxon>
        <taxon>Viridiplantae</taxon>
        <taxon>Chlorophyta</taxon>
        <taxon>core chlorophytes</taxon>
        <taxon>Chlorophyceae</taxon>
        <taxon>CS clade</taxon>
        <taxon>Chlamydomonadales</taxon>
        <taxon>Chlamydomonadaceae</taxon>
        <taxon>Chlamydomonas</taxon>
    </lineage>
</organism>
<evidence type="ECO:0000259" key="10">
    <source>
        <dbReference type="PROSITE" id="PS51845"/>
    </source>
</evidence>
<keyword evidence="8" id="KW-0472">Membrane</keyword>
<proteinExistence type="inferred from homology"/>
<dbReference type="Gene3D" id="1.10.1300.10">
    <property type="entry name" value="3'5'-cyclic nucleotide phosphodiesterase, catalytic domain"/>
    <property type="match status" value="1"/>
</dbReference>
<comment type="similarity">
    <text evidence="6">Belongs to the cyclic nucleotide phosphodiesterase family.</text>
</comment>
<feature type="binding site" evidence="5">
    <location>
        <position position="849"/>
    </location>
    <ligand>
        <name>Zn(2+)</name>
        <dbReference type="ChEBI" id="CHEBI:29105"/>
        <label>1</label>
    </ligand>
</feature>
<evidence type="ECO:0000256" key="3">
    <source>
        <dbReference type="PIRSR" id="PIRSR623088-1"/>
    </source>
</evidence>
<keyword evidence="2 6" id="KW-0378">Hydrolase</keyword>
<evidence type="ECO:0000256" key="7">
    <source>
        <dbReference type="SAM" id="MobiDB-lite"/>
    </source>
</evidence>
<evidence type="ECO:0000256" key="5">
    <source>
        <dbReference type="PIRSR" id="PIRSR623088-3"/>
    </source>
</evidence>
<evidence type="ECO:0000256" key="4">
    <source>
        <dbReference type="PIRSR" id="PIRSR623088-2"/>
    </source>
</evidence>
<protein>
    <recommendedName>
        <fullName evidence="6">Phosphodiesterase</fullName>
        <ecNumber evidence="6">3.1.4.-</ecNumber>
    </recommendedName>
</protein>
<feature type="binding site" evidence="4">
    <location>
        <position position="1000"/>
    </location>
    <ligand>
        <name>AMP</name>
        <dbReference type="ChEBI" id="CHEBI:456215"/>
    </ligand>
</feature>
<feature type="domain" description="CHASE" evidence="9">
    <location>
        <begin position="41"/>
        <end position="116"/>
    </location>
</feature>
<dbReference type="Pfam" id="PF00233">
    <property type="entry name" value="PDEase_I"/>
    <property type="match status" value="1"/>
</dbReference>
<feature type="domain" description="PDEase" evidence="10">
    <location>
        <begin position="730"/>
        <end position="1094"/>
    </location>
</feature>
<feature type="binding site" evidence="5">
    <location>
        <position position="850"/>
    </location>
    <ligand>
        <name>Zn(2+)</name>
        <dbReference type="ChEBI" id="CHEBI:29105"/>
        <label>2</label>
    </ligand>
</feature>
<evidence type="ECO:0000313" key="12">
    <source>
        <dbReference type="Proteomes" id="UP000650467"/>
    </source>
</evidence>
<feature type="binding site" evidence="5">
    <location>
        <position position="850"/>
    </location>
    <ligand>
        <name>Zn(2+)</name>
        <dbReference type="ChEBI" id="CHEBI:29105"/>
        <label>1</label>
    </ligand>
</feature>
<dbReference type="PANTHER" id="PTHR11347">
    <property type="entry name" value="CYCLIC NUCLEOTIDE PHOSPHODIESTERASE"/>
    <property type="match status" value="1"/>
</dbReference>
<dbReference type="InterPro" id="IPR003607">
    <property type="entry name" value="HD/PDEase_dom"/>
</dbReference>
<feature type="compositionally biased region" description="Polar residues" evidence="7">
    <location>
        <begin position="569"/>
        <end position="586"/>
    </location>
</feature>
<gene>
    <name evidence="11" type="ORF">HXX76_005820</name>
</gene>
<feature type="region of interest" description="Disordered" evidence="7">
    <location>
        <begin position="607"/>
        <end position="643"/>
    </location>
</feature>
<dbReference type="GO" id="GO:0004114">
    <property type="term" value="F:3',5'-cyclic-nucleotide phosphodiesterase activity"/>
    <property type="evidence" value="ECO:0007669"/>
    <property type="project" value="InterPro"/>
</dbReference>
<dbReference type="InterPro" id="IPR023088">
    <property type="entry name" value="PDEase"/>
</dbReference>
<dbReference type="GO" id="GO:0007165">
    <property type="term" value="P:signal transduction"/>
    <property type="evidence" value="ECO:0007669"/>
    <property type="project" value="InterPro"/>
</dbReference>
<keyword evidence="8" id="KW-0812">Transmembrane</keyword>
<feature type="compositionally biased region" description="Gly residues" evidence="7">
    <location>
        <begin position="552"/>
        <end position="565"/>
    </location>
</feature>
<feature type="region of interest" description="Disordered" evidence="7">
    <location>
        <begin position="459"/>
        <end position="522"/>
    </location>
</feature>
<dbReference type="OrthoDB" id="568146at2759"/>
<name>A0A835T1L5_CHLIN</name>
<feature type="binding site" evidence="4">
    <location>
        <position position="850"/>
    </location>
    <ligand>
        <name>AMP</name>
        <dbReference type="ChEBI" id="CHEBI:456215"/>
    </ligand>
</feature>
<feature type="binding site" evidence="4">
    <location>
        <begin position="808"/>
        <end position="812"/>
    </location>
    <ligand>
        <name>AMP</name>
        <dbReference type="ChEBI" id="CHEBI:456215"/>
    </ligand>
</feature>
<dbReference type="InterPro" id="IPR006189">
    <property type="entry name" value="CHASE_dom"/>
</dbReference>
<dbReference type="Proteomes" id="UP000650467">
    <property type="component" value="Unassembled WGS sequence"/>
</dbReference>
<dbReference type="SUPFAM" id="SSF109604">
    <property type="entry name" value="HD-domain/PDEase-like"/>
    <property type="match status" value="1"/>
</dbReference>
<accession>A0A835T1L5</accession>
<dbReference type="CDD" id="cd00077">
    <property type="entry name" value="HDc"/>
    <property type="match status" value="1"/>
</dbReference>
<keyword evidence="8" id="KW-1133">Transmembrane helix</keyword>
<sequence>MAAVVHHDPWYTEVDAMFANAAPELVALAPPNALSSLQLAPQGVIRQVYPAAANNNAAVLGYDLFAGAERPGAVATVALRQLTLMGPLTFIQGGYGLRARLPVFVRNVTDAAETWGAPDPAPGDKCGAPCAYNATGGVKWWGFATALIGLEQLHAAPGSRLAAIRDGGYHFELLAPAYDVATLVAAAAAAGNGSSSSSGSGGSSSSTGGAALNLTRVTGSDMAPCDPVEAAVQLPGMEWYLRVAPAEGWRPSWYVPVLAVVVVVDVAFAVLTFAVLVSRRQHQRLLEALLPRDMIDNLRKDDAMRLGPRMLDAATTADMLLDMLATLLEGGSPDLRDLLFIREQILGNMDIYAPLNLGDQLRDANLDDDVAKMLMHQLGGKFDYSFSEEGDLAGGLLEDLEAGDDGVEDAKGTRAMTKSVTMTHHDYATLSGALAMLLAPQTGWYDAGPDLDAASDAALPTQHTEAATHEAPPPRPSTAALSRAISHMVRQASGTPEPGAGPGSEDQGGGGGGGGVAASGGSRSIAQRLHQGVLMNGASPRTNAALDSAAGPGPGSAAGDAGDGGSTARPRSSSAGTGASGLPGSTAQDHLLDAALTTASAISFALTSPPVNGGCGEDRPRPPQRQETQESGPTLGGVGGATRARRRSALVTIAAGSGGGGGMLLAPTAGARTASITADAASDMQNGQPGSGVDRQRLWASGVSRRSITGTGLALGTMLAGTTKKGPALLSSPPPPIIDEVEKVLASADGWQFDTWRLRDVTNGHALSALGFFLIQRAGLIPRLKLKPAVLARLLRHIEAGYVDNPYHSATHAADVLQTLHVIIHGAQLHLHYLDPLGLFAAYWAAIVHDYGHPGLTNDFLINTSDPLAVRYNDRSPLENHHSAASFSAMRRPGLDVLAPLTTEQKTAFRKQVIDMVLATDMKQHFSLLSHFNTVHRLANFTKPMPGTPGGATPFNRMQSNPAELPAVSIETPASLECGPRPIDDTERLLSLQIAIKAADIGHLGESLEVHKRWLAGLEEEFFRQGDKEKELGMPISPLFDRSKQGVGKSQVGFYEFVALPLVHALAGAFPGTQPLYRCFNVNYTMYTRAAEGAATASGSEPRHSKIGAAAAAAAAAAPANSGSRVVPANTSA</sequence>
<dbReference type="GO" id="GO:0046872">
    <property type="term" value="F:metal ion binding"/>
    <property type="evidence" value="ECO:0007669"/>
    <property type="project" value="UniProtKB-KW"/>
</dbReference>
<feature type="transmembrane region" description="Helical" evidence="8">
    <location>
        <begin position="253"/>
        <end position="277"/>
    </location>
</feature>
<dbReference type="PROSITE" id="PS00126">
    <property type="entry name" value="PDEASE_I_1"/>
    <property type="match status" value="1"/>
</dbReference>
<dbReference type="PRINTS" id="PR00387">
    <property type="entry name" value="PDIESTERASE1"/>
</dbReference>
<feature type="active site" description="Proton donor" evidence="3">
    <location>
        <position position="808"/>
    </location>
</feature>
<evidence type="ECO:0000256" key="6">
    <source>
        <dbReference type="RuleBase" id="RU363067"/>
    </source>
</evidence>
<feature type="binding site" evidence="5">
    <location>
        <position position="1000"/>
    </location>
    <ligand>
        <name>Zn(2+)</name>
        <dbReference type="ChEBI" id="CHEBI:29105"/>
        <label>1</label>
    </ligand>
</feature>
<dbReference type="AlphaFoldDB" id="A0A835T1L5"/>
<evidence type="ECO:0000259" key="9">
    <source>
        <dbReference type="PROSITE" id="PS50839"/>
    </source>
</evidence>
<dbReference type="InterPro" id="IPR023174">
    <property type="entry name" value="PDEase_CS"/>
</dbReference>
<dbReference type="SMART" id="SM00471">
    <property type="entry name" value="HDc"/>
    <property type="match status" value="1"/>
</dbReference>
<dbReference type="PROSITE" id="PS50839">
    <property type="entry name" value="CHASE"/>
    <property type="match status" value="1"/>
</dbReference>
<keyword evidence="12" id="KW-1185">Reference proteome</keyword>
<comment type="caution">
    <text evidence="11">The sequence shown here is derived from an EMBL/GenBank/DDBJ whole genome shotgun (WGS) entry which is preliminary data.</text>
</comment>
<evidence type="ECO:0000256" key="2">
    <source>
        <dbReference type="ARBA" id="ARBA00022801"/>
    </source>
</evidence>